<dbReference type="Gene3D" id="3.20.20.30">
    <property type="entry name" value="Luciferase-like domain"/>
    <property type="match status" value="1"/>
</dbReference>
<organism evidence="6 7">
    <name type="scientific">Bradyrhizobium archetypum</name>
    <dbReference type="NCBI Taxonomy" id="2721160"/>
    <lineage>
        <taxon>Bacteria</taxon>
        <taxon>Pseudomonadati</taxon>
        <taxon>Pseudomonadota</taxon>
        <taxon>Alphaproteobacteria</taxon>
        <taxon>Hyphomicrobiales</taxon>
        <taxon>Nitrobacteraceae</taxon>
        <taxon>Bradyrhizobium</taxon>
    </lineage>
</organism>
<evidence type="ECO:0000256" key="2">
    <source>
        <dbReference type="ARBA" id="ARBA00022643"/>
    </source>
</evidence>
<dbReference type="GO" id="GO:0004497">
    <property type="term" value="F:monooxygenase activity"/>
    <property type="evidence" value="ECO:0007669"/>
    <property type="project" value="UniProtKB-KW"/>
</dbReference>
<dbReference type="EMBL" id="JAAVLW010000002">
    <property type="protein sequence ID" value="NOJ45973.1"/>
    <property type="molecule type" value="Genomic_DNA"/>
</dbReference>
<keyword evidence="1" id="KW-0285">Flavoprotein</keyword>
<evidence type="ECO:0000256" key="1">
    <source>
        <dbReference type="ARBA" id="ARBA00022630"/>
    </source>
</evidence>
<keyword evidence="3" id="KW-0560">Oxidoreductase</keyword>
<dbReference type="CDD" id="cd01094">
    <property type="entry name" value="Alkanesulfonate_monoxygenase"/>
    <property type="match status" value="1"/>
</dbReference>
<feature type="domain" description="Luciferase-like" evidence="5">
    <location>
        <begin position="44"/>
        <end position="344"/>
    </location>
</feature>
<reference evidence="6 7" key="1">
    <citation type="submission" date="2020-03" db="EMBL/GenBank/DDBJ databases">
        <title>Bradyrhizobium diversity isolated from nodules of Muelleranthus trifoliolatus.</title>
        <authorList>
            <person name="Klepa M."/>
            <person name="Helene L."/>
            <person name="Hungria M."/>
        </authorList>
    </citation>
    <scope>NUCLEOTIDE SEQUENCE [LARGE SCALE GENOMIC DNA]</scope>
    <source>
        <strain evidence="6 7">WSM 1744</strain>
    </source>
</reference>
<keyword evidence="2" id="KW-0288">FMN</keyword>
<dbReference type="RefSeq" id="WP_171708859.1">
    <property type="nucleotide sequence ID" value="NZ_JAAVLW010000002.1"/>
</dbReference>
<keyword evidence="7" id="KW-1185">Reference proteome</keyword>
<evidence type="ECO:0000256" key="3">
    <source>
        <dbReference type="ARBA" id="ARBA00023002"/>
    </source>
</evidence>
<dbReference type="PANTHER" id="PTHR42847:SF4">
    <property type="entry name" value="ALKANESULFONATE MONOOXYGENASE-RELATED"/>
    <property type="match status" value="1"/>
</dbReference>
<dbReference type="InterPro" id="IPR011251">
    <property type="entry name" value="Luciferase-like_dom"/>
</dbReference>
<protein>
    <submittedName>
        <fullName evidence="6">LLM class flavin-dependent oxidoreductase</fullName>
    </submittedName>
</protein>
<dbReference type="AlphaFoldDB" id="A0A7Y4M0S9"/>
<evidence type="ECO:0000256" key="4">
    <source>
        <dbReference type="ARBA" id="ARBA00023033"/>
    </source>
</evidence>
<evidence type="ECO:0000313" key="7">
    <source>
        <dbReference type="Proteomes" id="UP000528734"/>
    </source>
</evidence>
<comment type="caution">
    <text evidence="6">The sequence shown here is derived from an EMBL/GenBank/DDBJ whole genome shotgun (WGS) entry which is preliminary data.</text>
</comment>
<keyword evidence="4" id="KW-0503">Monooxygenase</keyword>
<dbReference type="InterPro" id="IPR050172">
    <property type="entry name" value="SsuD_RutA_monooxygenase"/>
</dbReference>
<gene>
    <name evidence="6" type="ORF">HCN50_06840</name>
</gene>
<sequence length="374" mass="41949">MMTPQDQRSATNPVFGLRKLKLGTFQSNMDSGCVMSALDGRLQISWPNTLALAKLADEMDFEAIVPVARWRGFGGATNPQGPGLETYTWAAGIGAAMTRAGVVSTSHVTINHPIVAAKQSMTIDHITKGRFTLNIVTGWNKPEIDMFGTPMLGHDERYDCAEEWLEVVRKLWSSEEEFDHEGRYYQIRRGYMEPKPIQKPFPAVMNAGGSERGRRFAAQHCDIVYTVLTSTNFDDCKASIKAYRDLAHREFGRDLKVWSLAYIVQARTEAEAKSFYNDYVNVKGDWEAAGNVIDTMGLNAKTIPPERLQAMKERFIAGWSGYPLIGTKDQIVDGLEKLSEMGLDGVLLSWPKYIAGMEEFKRETYPLLLQTGLR</sequence>
<dbReference type="Pfam" id="PF00296">
    <property type="entry name" value="Bac_luciferase"/>
    <property type="match status" value="1"/>
</dbReference>
<dbReference type="GO" id="GO:0016705">
    <property type="term" value="F:oxidoreductase activity, acting on paired donors, with incorporation or reduction of molecular oxygen"/>
    <property type="evidence" value="ECO:0007669"/>
    <property type="project" value="InterPro"/>
</dbReference>
<dbReference type="SUPFAM" id="SSF51679">
    <property type="entry name" value="Bacterial luciferase-like"/>
    <property type="match status" value="1"/>
</dbReference>
<dbReference type="PANTHER" id="PTHR42847">
    <property type="entry name" value="ALKANESULFONATE MONOOXYGENASE"/>
    <property type="match status" value="1"/>
</dbReference>
<dbReference type="InterPro" id="IPR036661">
    <property type="entry name" value="Luciferase-like_sf"/>
</dbReference>
<dbReference type="Proteomes" id="UP000528734">
    <property type="component" value="Unassembled WGS sequence"/>
</dbReference>
<evidence type="ECO:0000259" key="5">
    <source>
        <dbReference type="Pfam" id="PF00296"/>
    </source>
</evidence>
<accession>A0A7Y4M0S9</accession>
<proteinExistence type="predicted"/>
<name>A0A7Y4M0S9_9BRAD</name>
<evidence type="ECO:0000313" key="6">
    <source>
        <dbReference type="EMBL" id="NOJ45973.1"/>
    </source>
</evidence>